<dbReference type="InterPro" id="IPR035522">
    <property type="entry name" value="Sho1_SH3"/>
</dbReference>
<dbReference type="SUPFAM" id="SSF54427">
    <property type="entry name" value="NTF2-like"/>
    <property type="match status" value="1"/>
</dbReference>
<comment type="caution">
    <text evidence="14">The sequence shown here is derived from an EMBL/GenBank/DDBJ whole genome shotgun (WGS) entry which is preliminary data.</text>
</comment>
<evidence type="ECO:0000256" key="5">
    <source>
        <dbReference type="ARBA" id="ARBA00022692"/>
    </source>
</evidence>
<feature type="region of interest" description="Disordered" evidence="10">
    <location>
        <begin position="308"/>
        <end position="346"/>
    </location>
</feature>
<evidence type="ECO:0000256" key="6">
    <source>
        <dbReference type="ARBA" id="ARBA00022989"/>
    </source>
</evidence>
<feature type="transmembrane region" description="Helical" evidence="11">
    <location>
        <begin position="203"/>
        <end position="226"/>
    </location>
</feature>
<dbReference type="Pfam" id="PF00018">
    <property type="entry name" value="SH3_1"/>
    <property type="match status" value="1"/>
</dbReference>
<dbReference type="Proteomes" id="UP000383932">
    <property type="component" value="Unassembled WGS sequence"/>
</dbReference>
<evidence type="ECO:0000256" key="7">
    <source>
        <dbReference type="ARBA" id="ARBA00023016"/>
    </source>
</evidence>
<dbReference type="PROSITE" id="PS50177">
    <property type="entry name" value="NTF2_DOMAIN"/>
    <property type="match status" value="1"/>
</dbReference>
<evidence type="ECO:0000313" key="15">
    <source>
        <dbReference type="Proteomes" id="UP000383932"/>
    </source>
</evidence>
<keyword evidence="8 11" id="KW-0472">Membrane</keyword>
<feature type="domain" description="SH3" evidence="12">
    <location>
        <begin position="419"/>
        <end position="478"/>
    </location>
</feature>
<dbReference type="EMBL" id="SSOP01000019">
    <property type="protein sequence ID" value="KAB5594524.1"/>
    <property type="molecule type" value="Genomic_DNA"/>
</dbReference>
<feature type="transmembrane region" description="Helical" evidence="11">
    <location>
        <begin position="238"/>
        <end position="260"/>
    </location>
</feature>
<dbReference type="PRINTS" id="PR00452">
    <property type="entry name" value="SH3DOMAIN"/>
</dbReference>
<dbReference type="InterPro" id="IPR002075">
    <property type="entry name" value="NTF2_dom"/>
</dbReference>
<comment type="subcellular location">
    <subcellularLocation>
        <location evidence="1">Cell membrane</location>
        <topology evidence="1">Multi-pass membrane protein</topology>
    </subcellularLocation>
</comment>
<dbReference type="InterPro" id="IPR018222">
    <property type="entry name" value="Nuclear_transport_factor_2_euk"/>
</dbReference>
<dbReference type="PANTHER" id="PTHR12612">
    <property type="entry name" value="NUCLEAR TRANSPORT FACTOR 2"/>
    <property type="match status" value="1"/>
</dbReference>
<evidence type="ECO:0000256" key="11">
    <source>
        <dbReference type="SAM" id="Phobius"/>
    </source>
</evidence>
<evidence type="ECO:0000259" key="13">
    <source>
        <dbReference type="PROSITE" id="PS50177"/>
    </source>
</evidence>
<keyword evidence="6 11" id="KW-1133">Transmembrane helix</keyword>
<feature type="transmembrane region" description="Helical" evidence="11">
    <location>
        <begin position="266"/>
        <end position="287"/>
    </location>
</feature>
<gene>
    <name evidence="14" type="ORF">CTheo_2007</name>
</gene>
<dbReference type="AlphaFoldDB" id="A0A5N5QS41"/>
<evidence type="ECO:0000256" key="3">
    <source>
        <dbReference type="ARBA" id="ARBA00022443"/>
    </source>
</evidence>
<feature type="domain" description="NTF2" evidence="13">
    <location>
        <begin position="22"/>
        <end position="165"/>
    </location>
</feature>
<keyword evidence="7" id="KW-0346">Stress response</keyword>
<dbReference type="CDD" id="cd00780">
    <property type="entry name" value="NTF2"/>
    <property type="match status" value="1"/>
</dbReference>
<dbReference type="Pfam" id="PF02136">
    <property type="entry name" value="NTF2"/>
    <property type="match status" value="1"/>
</dbReference>
<evidence type="ECO:0000256" key="10">
    <source>
        <dbReference type="SAM" id="MobiDB-lite"/>
    </source>
</evidence>
<dbReference type="InterPro" id="IPR036028">
    <property type="entry name" value="SH3-like_dom_sf"/>
</dbReference>
<dbReference type="OrthoDB" id="25408at2759"/>
<dbReference type="InterPro" id="IPR045875">
    <property type="entry name" value="NTF2"/>
</dbReference>
<dbReference type="GO" id="GO:0006913">
    <property type="term" value="P:nucleocytoplasmic transport"/>
    <property type="evidence" value="ECO:0007669"/>
    <property type="project" value="InterPro"/>
</dbReference>
<keyword evidence="15" id="KW-1185">Reference proteome</keyword>
<dbReference type="InterPro" id="IPR032710">
    <property type="entry name" value="NTF2-like_dom_sf"/>
</dbReference>
<dbReference type="InterPro" id="IPR001452">
    <property type="entry name" value="SH3_domain"/>
</dbReference>
<reference evidence="14 15" key="1">
    <citation type="journal article" date="2019" name="Fungal Biol. Biotechnol.">
        <title>Draft genome sequence of fastidious pathogen Ceratobasidium theobromae, which causes vascular-streak dieback in Theobroma cacao.</title>
        <authorList>
            <person name="Ali S.S."/>
            <person name="Asman A."/>
            <person name="Shao J."/>
            <person name="Firmansyah A.P."/>
            <person name="Susilo A.W."/>
            <person name="Rosmana A."/>
            <person name="McMahon P."/>
            <person name="Junaid M."/>
            <person name="Guest D."/>
            <person name="Kheng T.Y."/>
            <person name="Meinhardt L.W."/>
            <person name="Bailey B.A."/>
        </authorList>
    </citation>
    <scope>NUCLEOTIDE SEQUENCE [LARGE SCALE GENOMIC DNA]</scope>
    <source>
        <strain evidence="14 15">CT2</strain>
    </source>
</reference>
<evidence type="ECO:0000259" key="12">
    <source>
        <dbReference type="PROSITE" id="PS50002"/>
    </source>
</evidence>
<dbReference type="Gene3D" id="3.10.450.50">
    <property type="match status" value="1"/>
</dbReference>
<keyword evidence="5 11" id="KW-0812">Transmembrane</keyword>
<accession>A0A5N5QS41</accession>
<evidence type="ECO:0000256" key="9">
    <source>
        <dbReference type="PROSITE-ProRule" id="PRU00192"/>
    </source>
</evidence>
<dbReference type="CDD" id="cd11855">
    <property type="entry name" value="SH3_Sho1p"/>
    <property type="match status" value="1"/>
</dbReference>
<organism evidence="14 15">
    <name type="scientific">Ceratobasidium theobromae</name>
    <dbReference type="NCBI Taxonomy" id="1582974"/>
    <lineage>
        <taxon>Eukaryota</taxon>
        <taxon>Fungi</taxon>
        <taxon>Dikarya</taxon>
        <taxon>Basidiomycota</taxon>
        <taxon>Agaricomycotina</taxon>
        <taxon>Agaricomycetes</taxon>
        <taxon>Cantharellales</taxon>
        <taxon>Ceratobasidiaceae</taxon>
        <taxon>Ceratobasidium</taxon>
    </lineage>
</organism>
<proteinExistence type="inferred from homology"/>
<dbReference type="Gene3D" id="2.30.30.40">
    <property type="entry name" value="SH3 Domains"/>
    <property type="match status" value="1"/>
</dbReference>
<evidence type="ECO:0000313" key="14">
    <source>
        <dbReference type="EMBL" id="KAB5594524.1"/>
    </source>
</evidence>
<dbReference type="PROSITE" id="PS50002">
    <property type="entry name" value="SH3"/>
    <property type="match status" value="1"/>
</dbReference>
<name>A0A5N5QS41_9AGAM</name>
<keyword evidence="4" id="KW-1003">Cell membrane</keyword>
<evidence type="ECO:0000256" key="4">
    <source>
        <dbReference type="ARBA" id="ARBA00022475"/>
    </source>
</evidence>
<sequence>MDTQTGSHATVGRSDVDIANRGAATFLRLYYRAYDAPYRTETVPRFYRPTSNITWNGTPVSGADELRQLLEAMPRSEHDIQSYDCHPIPGSSVAGPQPRPPSLLVTVTGTVRHGPPPVPTPASTVKKVGYDNEPRVFNQTFILIPDEANTGGEPKYFIKADSLRFVALGSHFFAPTRPNLSAQTGWLTAFIGQAATTAQFGNAFVGTLWFAIFLELFLILGVLHTLASDSIGMHRLQISVFGAVALVFSVNGANAGLYATRAAPQAMGAGWLLLSFVNIIWVLYFTAEEGSTVLTTLDSFGAGSGLTPASRSGGATRRHHTQTHSQRSSNGYAGAGKEEHMGMSGMTPMHTGGGAGMGGMGMGRPSQENARSIGAGTGGGRSIGEDAQRAASPSTPLMSNAVPPGGGGAAVGNDPEAGHYAYKARALYGYTASPDDPAEISFAKGEVLDIVDNNGKWWQARKEDGTTGIVPSNYLQLM</sequence>
<dbReference type="SUPFAM" id="SSF50044">
    <property type="entry name" value="SH3-domain"/>
    <property type="match status" value="1"/>
</dbReference>
<evidence type="ECO:0000256" key="8">
    <source>
        <dbReference type="ARBA" id="ARBA00023136"/>
    </source>
</evidence>
<dbReference type="SMART" id="SM00326">
    <property type="entry name" value="SH3"/>
    <property type="match status" value="1"/>
</dbReference>
<evidence type="ECO:0000256" key="2">
    <source>
        <dbReference type="ARBA" id="ARBA00009739"/>
    </source>
</evidence>
<evidence type="ECO:0000256" key="1">
    <source>
        <dbReference type="ARBA" id="ARBA00004651"/>
    </source>
</evidence>
<feature type="region of interest" description="Disordered" evidence="10">
    <location>
        <begin position="361"/>
        <end position="396"/>
    </location>
</feature>
<keyword evidence="3 9" id="KW-0728">SH3 domain</keyword>
<dbReference type="GO" id="GO:0005886">
    <property type="term" value="C:plasma membrane"/>
    <property type="evidence" value="ECO:0007669"/>
    <property type="project" value="UniProtKB-SubCell"/>
</dbReference>
<protein>
    <submittedName>
        <fullName evidence="14">SH3 domain-containing protein</fullName>
    </submittedName>
</protein>
<comment type="similarity">
    <text evidence="2">Belongs to the SHO1 family.</text>
</comment>